<dbReference type="Pfam" id="PF00696">
    <property type="entry name" value="AA_kinase"/>
    <property type="match status" value="1"/>
</dbReference>
<sequence length="260" mass="28045">MANMDNIVASVASAARRGHRLVFVHGGGDLVTEYEKRLGIEPRFVTSPQGVRSRYTTREELEVFVMVLGGLLNKRICSRLASLGARPVGLTGVDGLVLQAERRRRIVVLDPETGRKRVVEGGYTGRITSVDTGFLEKLLDNGYTPVVAPIAFDPREATLLNVDGDQAAARIAAALHADALIVLTDVDGLLLDGRLVERLTVSEARRLLEEGRVGAGMNRKLYEIARAVEEGVARAVITSASQPDPVQRGLEGRGTVVEKG</sequence>
<comment type="subcellular location">
    <subcellularLocation>
        <location evidence="9">Cytoplasm</location>
    </subcellularLocation>
</comment>
<feature type="binding site" evidence="9">
    <location>
        <position position="161"/>
    </location>
    <ligand>
        <name>substrate</name>
    </ligand>
</feature>
<dbReference type="PIRSF" id="PIRSF000728">
    <property type="entry name" value="NAGK"/>
    <property type="match status" value="1"/>
</dbReference>
<feature type="binding site" evidence="9">
    <location>
        <begin position="27"/>
        <end position="28"/>
    </location>
    <ligand>
        <name>substrate</name>
    </ligand>
</feature>
<dbReference type="Proteomes" id="UP000053352">
    <property type="component" value="Unassembled WGS sequence"/>
</dbReference>
<comment type="function">
    <text evidence="9">Involved in both the arginine and lysine biosynthetic pathways. Phosphorylates the LysW-bound precursors glutamate (for arginine biosynthesis), respectively alpha-aminoadipate (for lysine biosynthesis).</text>
</comment>
<evidence type="ECO:0000256" key="8">
    <source>
        <dbReference type="ARBA" id="ARBA00023154"/>
    </source>
</evidence>
<keyword evidence="6 9" id="KW-0418">Kinase</keyword>
<comment type="caution">
    <text evidence="9">Lacks conserved residue(s) required for the propagation of feature annotation.</text>
</comment>
<evidence type="ECO:0000313" key="12">
    <source>
        <dbReference type="Proteomes" id="UP000053352"/>
    </source>
</evidence>
<dbReference type="InterPro" id="IPR001048">
    <property type="entry name" value="Asp/Glu/Uridylate_kinase"/>
</dbReference>
<keyword evidence="1 9" id="KW-0963">Cytoplasm</keyword>
<dbReference type="GO" id="GO:0005524">
    <property type="term" value="F:ATP binding"/>
    <property type="evidence" value="ECO:0007669"/>
    <property type="project" value="UniProtKB-KW"/>
</dbReference>
<reference evidence="11 12" key="1">
    <citation type="submission" date="2015-11" db="EMBL/GenBank/DDBJ databases">
        <title>Genome sequence of Pyrodictium occultum PL-19, a marine hyperthermophilic archaeon isolated from Volcano, Italy.</title>
        <authorList>
            <person name="Utturkar S."/>
            <person name="Huber H."/>
            <person name="Leptihn S."/>
            <person name="Brown S."/>
            <person name="Stetter K.O."/>
            <person name="Podar M."/>
        </authorList>
    </citation>
    <scope>NUCLEOTIDE SEQUENCE [LARGE SCALE GENOMIC DNA]</scope>
    <source>
        <strain evidence="11 12">PL-19</strain>
    </source>
</reference>
<feature type="binding site" evidence="9">
    <location>
        <position position="54"/>
    </location>
    <ligand>
        <name>substrate</name>
    </ligand>
</feature>
<dbReference type="GO" id="GO:0005737">
    <property type="term" value="C:cytoplasm"/>
    <property type="evidence" value="ECO:0007669"/>
    <property type="project" value="UniProtKB-SubCell"/>
</dbReference>
<dbReference type="UniPathway" id="UPA00033">
    <property type="reaction ID" value="UER00036"/>
</dbReference>
<protein>
    <recommendedName>
        <fullName evidence="9">Putative [LysW]-aminoadipate/[LysW]-glutamate kinase</fullName>
        <ecNumber evidence="9">2.7.2.17</ecNumber>
        <ecNumber evidence="9">2.7.2.19</ecNumber>
    </recommendedName>
</protein>
<comment type="caution">
    <text evidence="11">The sequence shown here is derived from an EMBL/GenBank/DDBJ whole genome shotgun (WGS) entry which is preliminary data.</text>
</comment>
<dbReference type="PRINTS" id="PR00474">
    <property type="entry name" value="GLU5KINASE"/>
</dbReference>
<evidence type="ECO:0000256" key="9">
    <source>
        <dbReference type="HAMAP-Rule" id="MF_02082"/>
    </source>
</evidence>
<dbReference type="InterPro" id="IPR037529">
    <property type="entry name" value="LysZ"/>
</dbReference>
<keyword evidence="7 9" id="KW-0067">ATP-binding</keyword>
<organism evidence="11 12">
    <name type="scientific">Pyrodictium occultum</name>
    <dbReference type="NCBI Taxonomy" id="2309"/>
    <lineage>
        <taxon>Archaea</taxon>
        <taxon>Thermoproteota</taxon>
        <taxon>Thermoprotei</taxon>
        <taxon>Desulfurococcales</taxon>
        <taxon>Pyrodictiaceae</taxon>
        <taxon>Pyrodictium</taxon>
    </lineage>
</organism>
<comment type="pathway">
    <text evidence="9">Amino-acid biosynthesis; L-arginine biosynthesis.</text>
</comment>
<gene>
    <name evidence="9" type="primary">lysZ</name>
    <name evidence="11" type="ORF">CF15_07725</name>
</gene>
<feature type="site" description="Transition state stabilizer" evidence="9">
    <location>
        <position position="220"/>
    </location>
</feature>
<dbReference type="EMBL" id="LNTB01000001">
    <property type="protein sequence ID" value="KSW12782.1"/>
    <property type="molecule type" value="Genomic_DNA"/>
</dbReference>
<dbReference type="PANTHER" id="PTHR23342:SF0">
    <property type="entry name" value="N-ACETYLGLUTAMATE SYNTHASE, MITOCHONDRIAL"/>
    <property type="match status" value="1"/>
</dbReference>
<dbReference type="OrthoDB" id="6816at2157"/>
<dbReference type="NCBIfam" id="TIGR00761">
    <property type="entry name" value="argB"/>
    <property type="match status" value="1"/>
</dbReference>
<keyword evidence="12" id="KW-1185">Reference proteome</keyword>
<dbReference type="Gene3D" id="3.40.1160.10">
    <property type="entry name" value="Acetylglutamate kinase-like"/>
    <property type="match status" value="1"/>
</dbReference>
<evidence type="ECO:0000256" key="6">
    <source>
        <dbReference type="ARBA" id="ARBA00022777"/>
    </source>
</evidence>
<dbReference type="NCBIfam" id="NF010662">
    <property type="entry name" value="PRK14058.1-4"/>
    <property type="match status" value="1"/>
</dbReference>
<dbReference type="EC" id="2.7.2.19" evidence="9"/>
<keyword evidence="5 9" id="KW-0547">Nucleotide-binding</keyword>
<comment type="pathway">
    <text evidence="9">Amino-acid biosynthesis; L-lysine biosynthesis via AAA pathway; L-lysine from L-alpha-aminoadipate (Thermus route): step 2/5.</text>
</comment>
<dbReference type="GO" id="GO:0003991">
    <property type="term" value="F:acetylglutamate kinase activity"/>
    <property type="evidence" value="ECO:0007669"/>
    <property type="project" value="TreeGrafter"/>
</dbReference>
<evidence type="ECO:0000313" key="11">
    <source>
        <dbReference type="EMBL" id="KSW12782.1"/>
    </source>
</evidence>
<dbReference type="PANTHER" id="PTHR23342">
    <property type="entry name" value="N-ACETYLGLUTAMATE SYNTHASE"/>
    <property type="match status" value="1"/>
</dbReference>
<keyword evidence="4 9" id="KW-0808">Transferase</keyword>
<accession>A0A0V8RXK9</accession>
<feature type="domain" description="Aspartate/glutamate/uridylate kinase" evidence="10">
    <location>
        <begin position="4"/>
        <end position="239"/>
    </location>
</feature>
<evidence type="ECO:0000256" key="3">
    <source>
        <dbReference type="ARBA" id="ARBA00022605"/>
    </source>
</evidence>
<dbReference type="STRING" id="2309.CF15_07725"/>
<dbReference type="EC" id="2.7.2.17" evidence="9"/>
<evidence type="ECO:0000256" key="5">
    <source>
        <dbReference type="ARBA" id="ARBA00022741"/>
    </source>
</evidence>
<dbReference type="AlphaFoldDB" id="A0A0V8RXK9"/>
<evidence type="ECO:0000259" key="10">
    <source>
        <dbReference type="Pfam" id="PF00696"/>
    </source>
</evidence>
<keyword evidence="3 9" id="KW-0028">Amino-acid biosynthesis</keyword>
<dbReference type="GO" id="GO:0042450">
    <property type="term" value="P:L-arginine biosynthetic process via ornithine"/>
    <property type="evidence" value="ECO:0007669"/>
    <property type="project" value="UniProtKB-UniRule"/>
</dbReference>
<dbReference type="SUPFAM" id="SSF53633">
    <property type="entry name" value="Carbamate kinase-like"/>
    <property type="match status" value="1"/>
</dbReference>
<comment type="catalytic activity">
    <reaction evidence="9">
        <text>[amino-group carrier protein]-C-terminal-gamma-(L-glutamyl)-L-glutamate + ATP = [amino-group carrier protein]-C-terminal-gamma-(5-phospho-L-glutamyl)-L-glutamate + ADP</text>
        <dbReference type="Rhea" id="RHEA:52632"/>
        <dbReference type="Rhea" id="RHEA-COMP:13311"/>
        <dbReference type="Rhea" id="RHEA-COMP:13313"/>
        <dbReference type="ChEBI" id="CHEBI:30616"/>
        <dbReference type="ChEBI" id="CHEBI:136714"/>
        <dbReference type="ChEBI" id="CHEBI:136717"/>
        <dbReference type="ChEBI" id="CHEBI:456216"/>
        <dbReference type="EC" id="2.7.2.19"/>
    </reaction>
</comment>
<evidence type="ECO:0000256" key="2">
    <source>
        <dbReference type="ARBA" id="ARBA00022571"/>
    </source>
</evidence>
<dbReference type="InterPro" id="IPR036393">
    <property type="entry name" value="AceGlu_kinase-like_sf"/>
</dbReference>
<evidence type="ECO:0000256" key="1">
    <source>
        <dbReference type="ARBA" id="ARBA00022490"/>
    </source>
</evidence>
<keyword evidence="2 9" id="KW-0055">Arginine biosynthesis</keyword>
<comment type="catalytic activity">
    <reaction evidence="9">
        <text>[amino-group carrier protein]-C-terminal-N-(1,4-dicarboxybutan-1-yl)-L-glutamine + ATP = [amino-group carrier protein]-C-terminal-N-(1-carboxy-5-phosphooxy-5-oxopentan-1-yl)-L-glutamine + ADP</text>
        <dbReference type="Rhea" id="RHEA:41944"/>
        <dbReference type="Rhea" id="RHEA-COMP:9694"/>
        <dbReference type="Rhea" id="RHEA-COMP:9712"/>
        <dbReference type="ChEBI" id="CHEBI:30616"/>
        <dbReference type="ChEBI" id="CHEBI:78499"/>
        <dbReference type="ChEBI" id="CHEBI:78503"/>
        <dbReference type="ChEBI" id="CHEBI:456216"/>
        <dbReference type="EC" id="2.7.2.17"/>
    </reaction>
</comment>
<dbReference type="InterPro" id="IPR004662">
    <property type="entry name" value="AcgluKinase_fam"/>
</dbReference>
<dbReference type="GO" id="GO:0019878">
    <property type="term" value="P:lysine biosynthetic process via aminoadipic acid"/>
    <property type="evidence" value="ECO:0007669"/>
    <property type="project" value="UniProtKB-UniRule"/>
</dbReference>
<proteinExistence type="inferred from homology"/>
<dbReference type="GO" id="GO:0043744">
    <property type="term" value="F:N2-acetyl-L-aminoadipate kinase activity"/>
    <property type="evidence" value="ECO:0007669"/>
    <property type="project" value="RHEA"/>
</dbReference>
<dbReference type="UniPathway" id="UPA00068"/>
<dbReference type="InterPro" id="IPR001057">
    <property type="entry name" value="Glu/AcGlu_kinase"/>
</dbReference>
<dbReference type="HAMAP" id="MF_02082">
    <property type="entry name" value="LysZ"/>
    <property type="match status" value="1"/>
</dbReference>
<comment type="similarity">
    <text evidence="9">Belongs to the acetylglutamate kinase family. LysZ subfamily.</text>
</comment>
<evidence type="ECO:0000256" key="4">
    <source>
        <dbReference type="ARBA" id="ARBA00022679"/>
    </source>
</evidence>
<evidence type="ECO:0000256" key="7">
    <source>
        <dbReference type="ARBA" id="ARBA00022840"/>
    </source>
</evidence>
<name>A0A0V8RXK9_PYROC</name>
<keyword evidence="8 9" id="KW-0457">Lysine biosynthesis</keyword>